<dbReference type="Proteomes" id="UP000470520">
    <property type="component" value="Unassembled WGS sequence"/>
</dbReference>
<evidence type="ECO:0000256" key="1">
    <source>
        <dbReference type="SAM" id="MobiDB-lite"/>
    </source>
</evidence>
<accession>A0A7K3QV76</accession>
<comment type="caution">
    <text evidence="2">The sequence shown here is derived from an EMBL/GenBank/DDBJ whole genome shotgun (WGS) entry which is preliminary data.</text>
</comment>
<protein>
    <submittedName>
        <fullName evidence="2">Tetratricopeptide repeat protein</fullName>
    </submittedName>
</protein>
<gene>
    <name evidence="2" type="ORF">G3I21_19120</name>
</gene>
<name>A0A7K3QV76_9ACTN</name>
<sequence>MGDKATLFETGRFVQPSGEGPSRDVDEMGEDAEEVRLGMAARTGDAEAASVLGAMLLRRGDLDAAEPQLRAAASAGDRPAANNLGVLLHQRGYADEAADWWRIAAVAGS</sequence>
<dbReference type="Gene3D" id="1.25.40.10">
    <property type="entry name" value="Tetratricopeptide repeat domain"/>
    <property type="match status" value="1"/>
</dbReference>
<reference evidence="2 3" key="1">
    <citation type="submission" date="2020-01" db="EMBL/GenBank/DDBJ databases">
        <title>Insect and environment-associated Actinomycetes.</title>
        <authorList>
            <person name="Currrie C."/>
            <person name="Chevrette M."/>
            <person name="Carlson C."/>
            <person name="Stubbendieck R."/>
            <person name="Wendt-Pienkowski E."/>
        </authorList>
    </citation>
    <scope>NUCLEOTIDE SEQUENCE [LARGE SCALE GENOMIC DNA]</scope>
    <source>
        <strain evidence="2 3">SID7754</strain>
    </source>
</reference>
<feature type="non-terminal residue" evidence="2">
    <location>
        <position position="109"/>
    </location>
</feature>
<dbReference type="InterPro" id="IPR011717">
    <property type="entry name" value="TPR-4"/>
</dbReference>
<dbReference type="EMBL" id="JAAGMR010000216">
    <property type="protein sequence ID" value="NEB93776.1"/>
    <property type="molecule type" value="Genomic_DNA"/>
</dbReference>
<proteinExistence type="predicted"/>
<evidence type="ECO:0000313" key="3">
    <source>
        <dbReference type="Proteomes" id="UP000470520"/>
    </source>
</evidence>
<dbReference type="Pfam" id="PF07721">
    <property type="entry name" value="TPR_4"/>
    <property type="match status" value="2"/>
</dbReference>
<feature type="region of interest" description="Disordered" evidence="1">
    <location>
        <begin position="1"/>
        <end position="26"/>
    </location>
</feature>
<organism evidence="2 3">
    <name type="scientific">Streptomyces bauhiniae</name>
    <dbReference type="NCBI Taxonomy" id="2340725"/>
    <lineage>
        <taxon>Bacteria</taxon>
        <taxon>Bacillati</taxon>
        <taxon>Actinomycetota</taxon>
        <taxon>Actinomycetes</taxon>
        <taxon>Kitasatosporales</taxon>
        <taxon>Streptomycetaceae</taxon>
        <taxon>Streptomyces</taxon>
    </lineage>
</organism>
<dbReference type="SUPFAM" id="SSF81901">
    <property type="entry name" value="HCP-like"/>
    <property type="match status" value="1"/>
</dbReference>
<dbReference type="AlphaFoldDB" id="A0A7K3QV76"/>
<dbReference type="InterPro" id="IPR011990">
    <property type="entry name" value="TPR-like_helical_dom_sf"/>
</dbReference>
<dbReference type="GO" id="GO:0042802">
    <property type="term" value="F:identical protein binding"/>
    <property type="evidence" value="ECO:0007669"/>
    <property type="project" value="InterPro"/>
</dbReference>
<evidence type="ECO:0000313" key="2">
    <source>
        <dbReference type="EMBL" id="NEB93776.1"/>
    </source>
</evidence>